<dbReference type="FunFam" id="3.30.200.20:FF:000432">
    <property type="entry name" value="LRR receptor-like serine/threonine-protein kinase EFR"/>
    <property type="match status" value="1"/>
</dbReference>
<dbReference type="InterPro" id="IPR013210">
    <property type="entry name" value="LRR_N_plant-typ"/>
</dbReference>
<keyword evidence="12 28" id="KW-0732">Signal</keyword>
<evidence type="ECO:0000313" key="30">
    <source>
        <dbReference type="EMBL" id="CAM0146221.1"/>
    </source>
</evidence>
<evidence type="ECO:0000256" key="25">
    <source>
        <dbReference type="ARBA" id="ARBA00072040"/>
    </source>
</evidence>
<keyword evidence="16 26" id="KW-0067">ATP-binding</keyword>
<evidence type="ECO:0000256" key="24">
    <source>
        <dbReference type="ARBA" id="ARBA00056628"/>
    </source>
</evidence>
<dbReference type="SMART" id="SM00220">
    <property type="entry name" value="S_TKc"/>
    <property type="match status" value="1"/>
</dbReference>
<evidence type="ECO:0000256" key="20">
    <source>
        <dbReference type="ARBA" id="ARBA00023180"/>
    </source>
</evidence>
<organism evidence="30 31">
    <name type="scientific">Urochloa decumbens</name>
    <dbReference type="NCBI Taxonomy" id="240449"/>
    <lineage>
        <taxon>Eukaryota</taxon>
        <taxon>Viridiplantae</taxon>
        <taxon>Streptophyta</taxon>
        <taxon>Embryophyta</taxon>
        <taxon>Tracheophyta</taxon>
        <taxon>Spermatophyta</taxon>
        <taxon>Magnoliopsida</taxon>
        <taxon>Liliopsida</taxon>
        <taxon>Poales</taxon>
        <taxon>Poaceae</taxon>
        <taxon>PACMAD clade</taxon>
        <taxon>Panicoideae</taxon>
        <taxon>Panicodae</taxon>
        <taxon>Paniceae</taxon>
        <taxon>Melinidinae</taxon>
        <taxon>Urochloa</taxon>
    </lineage>
</organism>
<keyword evidence="20" id="KW-0325">Glycoprotein</keyword>
<dbReference type="InterPro" id="IPR001611">
    <property type="entry name" value="Leu-rich_rpt"/>
</dbReference>
<evidence type="ECO:0000256" key="1">
    <source>
        <dbReference type="ARBA" id="ARBA00004162"/>
    </source>
</evidence>
<evidence type="ECO:0000256" key="2">
    <source>
        <dbReference type="ARBA" id="ARBA00004389"/>
    </source>
</evidence>
<keyword evidence="19" id="KW-0675">Receptor</keyword>
<reference evidence="30" key="1">
    <citation type="submission" date="2024-10" db="EMBL/GenBank/DDBJ databases">
        <authorList>
            <person name="Ryan C."/>
        </authorList>
    </citation>
    <scope>NUCLEOTIDE SEQUENCE [LARGE SCALE GENOMIC DNA]</scope>
</reference>
<evidence type="ECO:0000256" key="4">
    <source>
        <dbReference type="ARBA" id="ARBA00008684"/>
    </source>
</evidence>
<dbReference type="Pfam" id="PF00560">
    <property type="entry name" value="LRR_1"/>
    <property type="match status" value="6"/>
</dbReference>
<feature type="signal peptide" evidence="28">
    <location>
        <begin position="1"/>
        <end position="20"/>
    </location>
</feature>
<evidence type="ECO:0000256" key="22">
    <source>
        <dbReference type="ARBA" id="ARBA00048679"/>
    </source>
</evidence>
<evidence type="ECO:0000256" key="27">
    <source>
        <dbReference type="SAM" id="Phobius"/>
    </source>
</evidence>
<keyword evidence="7" id="KW-0723">Serine/threonine-protein kinase</keyword>
<keyword evidence="14 26" id="KW-0547">Nucleotide-binding</keyword>
<dbReference type="GO" id="GO:0005886">
    <property type="term" value="C:plasma membrane"/>
    <property type="evidence" value="ECO:0007669"/>
    <property type="project" value="UniProtKB-SubCell"/>
</dbReference>
<evidence type="ECO:0000256" key="6">
    <source>
        <dbReference type="ARBA" id="ARBA00022475"/>
    </source>
</evidence>
<dbReference type="PROSITE" id="PS50011">
    <property type="entry name" value="PROTEIN_KINASE_DOM"/>
    <property type="match status" value="1"/>
</dbReference>
<keyword evidence="6" id="KW-1003">Cell membrane</keyword>
<evidence type="ECO:0000256" key="18">
    <source>
        <dbReference type="ARBA" id="ARBA00023136"/>
    </source>
</evidence>
<keyword evidence="15" id="KW-0418">Kinase</keyword>
<protein>
    <recommendedName>
        <fullName evidence="25">Receptor kinase-like protein Xa21</fullName>
        <ecNumber evidence="5">2.7.11.1</ecNumber>
    </recommendedName>
</protein>
<dbReference type="SUPFAM" id="SSF56112">
    <property type="entry name" value="Protein kinase-like (PK-like)"/>
    <property type="match status" value="1"/>
</dbReference>
<evidence type="ECO:0000256" key="19">
    <source>
        <dbReference type="ARBA" id="ARBA00023170"/>
    </source>
</evidence>
<gene>
    <name evidence="30" type="ORF">URODEC1_LOCUS119834</name>
</gene>
<evidence type="ECO:0000256" key="28">
    <source>
        <dbReference type="SAM" id="SignalP"/>
    </source>
</evidence>
<dbReference type="GO" id="GO:0005524">
    <property type="term" value="F:ATP binding"/>
    <property type="evidence" value="ECO:0007669"/>
    <property type="project" value="UniProtKB-UniRule"/>
</dbReference>
<evidence type="ECO:0000256" key="13">
    <source>
        <dbReference type="ARBA" id="ARBA00022737"/>
    </source>
</evidence>
<name>A0ABC9GXR7_9POAL</name>
<feature type="transmembrane region" description="Helical" evidence="27">
    <location>
        <begin position="648"/>
        <end position="669"/>
    </location>
</feature>
<dbReference type="Gene3D" id="1.10.510.10">
    <property type="entry name" value="Transferase(Phosphotransferase) domain 1"/>
    <property type="match status" value="1"/>
</dbReference>
<accession>A0ABC9GXR7</accession>
<comment type="catalytic activity">
    <reaction evidence="21">
        <text>L-threonyl-[protein] + ATP = O-phospho-L-threonyl-[protein] + ADP + H(+)</text>
        <dbReference type="Rhea" id="RHEA:46608"/>
        <dbReference type="Rhea" id="RHEA-COMP:11060"/>
        <dbReference type="Rhea" id="RHEA-COMP:11605"/>
        <dbReference type="ChEBI" id="CHEBI:15378"/>
        <dbReference type="ChEBI" id="CHEBI:30013"/>
        <dbReference type="ChEBI" id="CHEBI:30616"/>
        <dbReference type="ChEBI" id="CHEBI:61977"/>
        <dbReference type="ChEBI" id="CHEBI:456216"/>
        <dbReference type="EC" id="2.7.11.1"/>
    </reaction>
</comment>
<dbReference type="InterPro" id="IPR000719">
    <property type="entry name" value="Prot_kinase_dom"/>
</dbReference>
<evidence type="ECO:0000256" key="7">
    <source>
        <dbReference type="ARBA" id="ARBA00022527"/>
    </source>
</evidence>
<evidence type="ECO:0000256" key="10">
    <source>
        <dbReference type="ARBA" id="ARBA00022679"/>
    </source>
</evidence>
<evidence type="ECO:0000256" key="11">
    <source>
        <dbReference type="ARBA" id="ARBA00022692"/>
    </source>
</evidence>
<dbReference type="SMART" id="SM00365">
    <property type="entry name" value="LRR_SD22"/>
    <property type="match status" value="6"/>
</dbReference>
<dbReference type="InterPro" id="IPR011009">
    <property type="entry name" value="Kinase-like_dom_sf"/>
</dbReference>
<feature type="binding site" evidence="26">
    <location>
        <position position="730"/>
    </location>
    <ligand>
        <name>ATP</name>
        <dbReference type="ChEBI" id="CHEBI:30616"/>
    </ligand>
</feature>
<keyword evidence="17 27" id="KW-1133">Transmembrane helix</keyword>
<dbReference type="Gene3D" id="3.80.10.10">
    <property type="entry name" value="Ribonuclease Inhibitor"/>
    <property type="match status" value="4"/>
</dbReference>
<comment type="function">
    <text evidence="23">Receptor kinase that detects X.oryzae pv. oryzae protein Ax21 to promote innate immunity. Following X.oryzae pv. oryzae protein Ax21 detection, undergoes cleavage, releasing the processed protein kinase Xa21 chain.</text>
</comment>
<feature type="chain" id="PRO_5044896456" description="Receptor kinase-like protein Xa21" evidence="28">
    <location>
        <begin position="21"/>
        <end position="1015"/>
    </location>
</feature>
<dbReference type="Proteomes" id="UP001497457">
    <property type="component" value="Unassembled WGS sequence"/>
</dbReference>
<evidence type="ECO:0000256" key="8">
    <source>
        <dbReference type="ARBA" id="ARBA00022553"/>
    </source>
</evidence>
<dbReference type="PROSITE" id="PS00107">
    <property type="entry name" value="PROTEIN_KINASE_ATP"/>
    <property type="match status" value="1"/>
</dbReference>
<evidence type="ECO:0000256" key="3">
    <source>
        <dbReference type="ARBA" id="ARBA00004479"/>
    </source>
</evidence>
<dbReference type="Pfam" id="PF08263">
    <property type="entry name" value="LRRNT_2"/>
    <property type="match status" value="1"/>
</dbReference>
<keyword evidence="31" id="KW-1185">Reference proteome</keyword>
<dbReference type="PANTHER" id="PTHR27000">
    <property type="entry name" value="LEUCINE-RICH REPEAT RECEPTOR-LIKE PROTEIN KINASE FAMILY PROTEIN-RELATED"/>
    <property type="match status" value="1"/>
</dbReference>
<dbReference type="InterPro" id="IPR008271">
    <property type="entry name" value="Ser/Thr_kinase_AS"/>
</dbReference>
<evidence type="ECO:0000256" key="26">
    <source>
        <dbReference type="PROSITE-ProRule" id="PRU10141"/>
    </source>
</evidence>
<dbReference type="EC" id="2.7.11.1" evidence="5"/>
<keyword evidence="18 27" id="KW-0472">Membrane</keyword>
<comment type="caution">
    <text evidence="30">The sequence shown here is derived from an EMBL/GenBank/DDBJ whole genome shotgun (WGS) entry which is preliminary data.</text>
</comment>
<dbReference type="FunFam" id="1.10.510.10:FF:000358">
    <property type="entry name" value="Putative leucine-rich repeat receptor-like serine/threonine-protein kinase"/>
    <property type="match status" value="1"/>
</dbReference>
<comment type="function">
    <text evidence="24">The processed protein kinase Xa21 chain released by protein cleavage after X.oryzae pv. oryzae protein Ax21 detection translocates into the nucleus where it can bind and regulate WRKY62, a transcription factor. Confers resistance to the bacterial pathogen X.oryzae pv. oryzae (Xoo).</text>
</comment>
<evidence type="ECO:0000256" key="15">
    <source>
        <dbReference type="ARBA" id="ARBA00022777"/>
    </source>
</evidence>
<proteinExistence type="inferred from homology"/>
<dbReference type="InterPro" id="IPR003591">
    <property type="entry name" value="Leu-rich_rpt_typical-subtyp"/>
</dbReference>
<dbReference type="SUPFAM" id="SSF52047">
    <property type="entry name" value="RNI-like"/>
    <property type="match status" value="1"/>
</dbReference>
<dbReference type="GO" id="GO:0004674">
    <property type="term" value="F:protein serine/threonine kinase activity"/>
    <property type="evidence" value="ECO:0007669"/>
    <property type="project" value="UniProtKB-KW"/>
</dbReference>
<evidence type="ECO:0000256" key="12">
    <source>
        <dbReference type="ARBA" id="ARBA00022729"/>
    </source>
</evidence>
<dbReference type="AlphaFoldDB" id="A0ABC9GXR7"/>
<evidence type="ECO:0000256" key="14">
    <source>
        <dbReference type="ARBA" id="ARBA00022741"/>
    </source>
</evidence>
<dbReference type="FunFam" id="3.80.10.10:FF:000041">
    <property type="entry name" value="LRR receptor-like serine/threonine-protein kinase ERECTA"/>
    <property type="match status" value="2"/>
</dbReference>
<keyword evidence="11 27" id="KW-0812">Transmembrane</keyword>
<comment type="subcellular location">
    <subcellularLocation>
        <location evidence="1">Cell membrane</location>
        <topology evidence="1">Single-pass membrane protein</topology>
    </subcellularLocation>
    <subcellularLocation>
        <location evidence="2">Endoplasmic reticulum membrane</location>
        <topology evidence="2">Single-pass membrane protein</topology>
    </subcellularLocation>
    <subcellularLocation>
        <location evidence="3">Membrane</location>
        <topology evidence="3">Single-pass type I membrane protein</topology>
    </subcellularLocation>
</comment>
<keyword evidence="10" id="KW-0808">Transferase</keyword>
<evidence type="ECO:0000256" key="17">
    <source>
        <dbReference type="ARBA" id="ARBA00022989"/>
    </source>
</evidence>
<dbReference type="PROSITE" id="PS00108">
    <property type="entry name" value="PROTEIN_KINASE_ST"/>
    <property type="match status" value="1"/>
</dbReference>
<dbReference type="SMART" id="SM00369">
    <property type="entry name" value="LRR_TYP"/>
    <property type="match status" value="9"/>
</dbReference>
<evidence type="ECO:0000256" key="5">
    <source>
        <dbReference type="ARBA" id="ARBA00012513"/>
    </source>
</evidence>
<feature type="domain" description="Protein kinase" evidence="29">
    <location>
        <begin position="701"/>
        <end position="1012"/>
    </location>
</feature>
<keyword evidence="9" id="KW-0433">Leucine-rich repeat</keyword>
<dbReference type="EMBL" id="CAXIPR030000509">
    <property type="protein sequence ID" value="CAM0146221.1"/>
    <property type="molecule type" value="Genomic_DNA"/>
</dbReference>
<evidence type="ECO:0000259" key="29">
    <source>
        <dbReference type="PROSITE" id="PS50011"/>
    </source>
</evidence>
<keyword evidence="8" id="KW-0597">Phosphoprotein</keyword>
<dbReference type="InterPro" id="IPR032675">
    <property type="entry name" value="LRR_dom_sf"/>
</dbReference>
<evidence type="ECO:0000256" key="16">
    <source>
        <dbReference type="ARBA" id="ARBA00022840"/>
    </source>
</evidence>
<evidence type="ECO:0000313" key="31">
    <source>
        <dbReference type="Proteomes" id="UP001497457"/>
    </source>
</evidence>
<dbReference type="FunFam" id="3.80.10.10:FF:000565">
    <property type="entry name" value="Leucine-rich repeat receptor-like kinase protein FLORAL ORGAN NUMBER1"/>
    <property type="match status" value="1"/>
</dbReference>
<sequence length="1015" mass="111685">MKLIAIRQLLMVLMSCCGYAVTCSNGNYTDFHSLLEFKKAISLDPKQALVSWNDSTRLCSWEGVQCSVRHPQRVTSLHLENLGLVGAISPSLGNLTFLKVLNLATNSFTGEIPASVGHLHNLQILSLSNNTLQGRILNLANCSKLHELQLANNHLAGQIPPDLPNGLRKLILSSNNLTGNIPSSLANITMLEALILRHNNILGSIPYEFTKLSRLQYLDMKENNLSGRFPQVIMNLSNLVELTISGNDLTGNIPSDVGSSLPNLKNLYLDANFFRGHIPSSIANASKLNFIGMSRNNFTGVIPNSIGKLHELIELNLEFNILQSDSMQDWQFMNSLTNCTELQVFSVSGNSLKGNVPNSIGNLSSQLQYLFLAKNQLSGKFPSAIANLHSLIIVALRMNKFIGAVPECLGTLKSLQVLRLDSNNFTGHVPSSLSNLSNLIGLDLGSNQLDGHIPPSLGELQMLEELSISSNNLDGIIPKELFRIPTLVMISLSFNNLYGVLPTEIGNAKHLTDLHLSSNTLSGEIPSTLENCESLEYLEMEHNTFSGRIPISFGKIRSLLYINLSHNNLTGLIPVSLGSLQLLEHLDLSFNNLEGEVPTEGIFSNVTAVRIDGNKGLCGGDLEKMHLVACPAIPLNPRKHKNYLFKKVMIPIAIILPLAIIIYVVLLRIRKQKRNPISLNSFDSKFPKVSYNDLARATEGFSSSNLIGQGRYSLVYRGNLFQDRTFVAVKVFNQKTKGTKKSFVAECNALRNIRHRNLVPILTVCSSIDLSGNDFKALVYEFMPQGDLHVLLYSTRQDGDTSALNHITLVQRLCIAVDIADALEYLHHNAHGTVIHCDLKPSNILLDDNMVAHVGDFGLARFRVDSAASSFTDSISSSSIAIKGTVGYVPPEYATGADVSGAGDVYSFGIVLLETFLRKRPTDDMFKDELDIARYVEMNFPESIIEIVDPELLDKNHVSLEQTSAASMEEKILECLLSVLNIGLRCANPCPSERMDMREVSARLLGIKESYLSEN</sequence>
<evidence type="ECO:0000256" key="9">
    <source>
        <dbReference type="ARBA" id="ARBA00022614"/>
    </source>
</evidence>
<dbReference type="Pfam" id="PF13855">
    <property type="entry name" value="LRR_8"/>
    <property type="match status" value="4"/>
</dbReference>
<dbReference type="InterPro" id="IPR017441">
    <property type="entry name" value="Protein_kinase_ATP_BS"/>
</dbReference>
<comment type="similarity">
    <text evidence="4">Belongs to the protein kinase superfamily. Ser/Thr protein kinase family.</text>
</comment>
<dbReference type="GO" id="GO:0005789">
    <property type="term" value="C:endoplasmic reticulum membrane"/>
    <property type="evidence" value="ECO:0007669"/>
    <property type="project" value="UniProtKB-SubCell"/>
</dbReference>
<evidence type="ECO:0000256" key="23">
    <source>
        <dbReference type="ARBA" id="ARBA00054320"/>
    </source>
</evidence>
<dbReference type="Pfam" id="PF00069">
    <property type="entry name" value="Pkinase"/>
    <property type="match status" value="1"/>
</dbReference>
<comment type="catalytic activity">
    <reaction evidence="22">
        <text>L-seryl-[protein] + ATP = O-phospho-L-seryl-[protein] + ADP + H(+)</text>
        <dbReference type="Rhea" id="RHEA:17989"/>
        <dbReference type="Rhea" id="RHEA-COMP:9863"/>
        <dbReference type="Rhea" id="RHEA-COMP:11604"/>
        <dbReference type="ChEBI" id="CHEBI:15378"/>
        <dbReference type="ChEBI" id="CHEBI:29999"/>
        <dbReference type="ChEBI" id="CHEBI:30616"/>
        <dbReference type="ChEBI" id="CHEBI:83421"/>
        <dbReference type="ChEBI" id="CHEBI:456216"/>
        <dbReference type="EC" id="2.7.11.1"/>
    </reaction>
</comment>
<dbReference type="PANTHER" id="PTHR27000:SF777">
    <property type="entry name" value="PROTEIN KINASE DOMAIN-CONTAINING PROTEIN"/>
    <property type="match status" value="1"/>
</dbReference>
<evidence type="ECO:0000256" key="21">
    <source>
        <dbReference type="ARBA" id="ARBA00047899"/>
    </source>
</evidence>
<dbReference type="Gene3D" id="3.30.200.20">
    <property type="entry name" value="Phosphorylase Kinase, domain 1"/>
    <property type="match status" value="1"/>
</dbReference>
<dbReference type="FunFam" id="3.80.10.10:FF:000288">
    <property type="entry name" value="LRR receptor-like serine/threonine-protein kinase EFR"/>
    <property type="match status" value="1"/>
</dbReference>
<keyword evidence="13" id="KW-0677">Repeat</keyword>
<dbReference type="SUPFAM" id="SSF52058">
    <property type="entry name" value="L domain-like"/>
    <property type="match status" value="1"/>
</dbReference>